<keyword evidence="3" id="KW-1185">Reference proteome</keyword>
<feature type="transmembrane region" description="Helical" evidence="1">
    <location>
        <begin position="157"/>
        <end position="176"/>
    </location>
</feature>
<organism evidence="2 3">
    <name type="scientific">Tanacetum coccineum</name>
    <dbReference type="NCBI Taxonomy" id="301880"/>
    <lineage>
        <taxon>Eukaryota</taxon>
        <taxon>Viridiplantae</taxon>
        <taxon>Streptophyta</taxon>
        <taxon>Embryophyta</taxon>
        <taxon>Tracheophyta</taxon>
        <taxon>Spermatophyta</taxon>
        <taxon>Magnoliopsida</taxon>
        <taxon>eudicotyledons</taxon>
        <taxon>Gunneridae</taxon>
        <taxon>Pentapetalae</taxon>
        <taxon>asterids</taxon>
        <taxon>campanulids</taxon>
        <taxon>Asterales</taxon>
        <taxon>Asteraceae</taxon>
        <taxon>Asteroideae</taxon>
        <taxon>Anthemideae</taxon>
        <taxon>Anthemidinae</taxon>
        <taxon>Tanacetum</taxon>
    </lineage>
</organism>
<accession>A0ABQ4ZLN5</accession>
<proteinExistence type="predicted"/>
<reference evidence="2" key="2">
    <citation type="submission" date="2022-01" db="EMBL/GenBank/DDBJ databases">
        <authorList>
            <person name="Yamashiro T."/>
            <person name="Shiraishi A."/>
            <person name="Satake H."/>
            <person name="Nakayama K."/>
        </authorList>
    </citation>
    <scope>NUCLEOTIDE SEQUENCE</scope>
</reference>
<gene>
    <name evidence="2" type="ORF">Tco_0773715</name>
</gene>
<evidence type="ECO:0000313" key="3">
    <source>
        <dbReference type="Proteomes" id="UP001151760"/>
    </source>
</evidence>
<comment type="caution">
    <text evidence="2">The sequence shown here is derived from an EMBL/GenBank/DDBJ whole genome shotgun (WGS) entry which is preliminary data.</text>
</comment>
<keyword evidence="1" id="KW-1133">Transmembrane helix</keyword>
<name>A0ABQ4ZLN5_9ASTR</name>
<dbReference type="CDD" id="cd09272">
    <property type="entry name" value="RNase_HI_RT_Ty1"/>
    <property type="match status" value="1"/>
</dbReference>
<dbReference type="Proteomes" id="UP001151760">
    <property type="component" value="Unassembled WGS sequence"/>
</dbReference>
<sequence length="222" mass="24611">MELLPHFPGLRWLWRGVVTMRIRFLSWRIVSSKSEVRTTRLFVGRHAFLPGCTPSAGRQTLQPDGWEVDGGIFLLDFLFKALARVVLGRGPSYFTISSLQLDLSSVISIAGNPVFHEKTKHFEIDLHLVREKVSDSVLRVLKVASASNVAGIFTKGVIPALVANSLVFYFMLVFIWQSPRGDVAFLGGQGDDVSACKQLLGEGGASWRCLDAKLSFKMGQKE</sequence>
<evidence type="ECO:0000313" key="2">
    <source>
        <dbReference type="EMBL" id="GJS91079.1"/>
    </source>
</evidence>
<keyword evidence="1" id="KW-0812">Transmembrane</keyword>
<reference evidence="2" key="1">
    <citation type="journal article" date="2022" name="Int. J. Mol. Sci.">
        <title>Draft Genome of Tanacetum Coccineum: Genomic Comparison of Closely Related Tanacetum-Family Plants.</title>
        <authorList>
            <person name="Yamashiro T."/>
            <person name="Shiraishi A."/>
            <person name="Nakayama K."/>
            <person name="Satake H."/>
        </authorList>
    </citation>
    <scope>NUCLEOTIDE SEQUENCE</scope>
</reference>
<dbReference type="EMBL" id="BQNB010011477">
    <property type="protein sequence ID" value="GJS91079.1"/>
    <property type="molecule type" value="Genomic_DNA"/>
</dbReference>
<keyword evidence="1" id="KW-0472">Membrane</keyword>
<protein>
    <submittedName>
        <fullName evidence="2">Uncharacterized protein</fullName>
    </submittedName>
</protein>
<evidence type="ECO:0000256" key="1">
    <source>
        <dbReference type="SAM" id="Phobius"/>
    </source>
</evidence>